<dbReference type="Proteomes" id="UP001176940">
    <property type="component" value="Unassembled WGS sequence"/>
</dbReference>
<dbReference type="PIRSF" id="PIRSF001092">
    <property type="entry name" value="Alpha-L-fucosidase"/>
    <property type="match status" value="1"/>
</dbReference>
<gene>
    <name evidence="9" type="ORF">RIMI_LOCUS10586062</name>
</gene>
<dbReference type="EC" id="3.2.1.51" evidence="3"/>
<feature type="chain" id="PRO_5047199774" description="alpha-L-fucosidase" evidence="7">
    <location>
        <begin position="19"/>
        <end position="348"/>
    </location>
</feature>
<dbReference type="InterPro" id="IPR018526">
    <property type="entry name" value="Glyco_hydro_29_CS"/>
</dbReference>
<feature type="domain" description="Glycoside hydrolase family 29 N-terminal" evidence="8">
    <location>
        <begin position="15"/>
        <end position="216"/>
    </location>
</feature>
<keyword evidence="6" id="KW-0326">Glycosidase</keyword>
<dbReference type="PANTHER" id="PTHR10030">
    <property type="entry name" value="ALPHA-L-FUCOSIDASE"/>
    <property type="match status" value="1"/>
</dbReference>
<dbReference type="PROSITE" id="PS00385">
    <property type="entry name" value="ALPHA_L_FUCOSIDASE"/>
    <property type="match status" value="1"/>
</dbReference>
<dbReference type="SUPFAM" id="SSF51445">
    <property type="entry name" value="(Trans)glycosidases"/>
    <property type="match status" value="1"/>
</dbReference>
<evidence type="ECO:0000313" key="9">
    <source>
        <dbReference type="EMBL" id="CAJ0944797.1"/>
    </source>
</evidence>
<evidence type="ECO:0000256" key="1">
    <source>
        <dbReference type="ARBA" id="ARBA00004071"/>
    </source>
</evidence>
<dbReference type="InterPro" id="IPR016286">
    <property type="entry name" value="FUC_metazoa-typ"/>
</dbReference>
<organism evidence="9 10">
    <name type="scientific">Ranitomeya imitator</name>
    <name type="common">mimic poison frog</name>
    <dbReference type="NCBI Taxonomy" id="111125"/>
    <lineage>
        <taxon>Eukaryota</taxon>
        <taxon>Metazoa</taxon>
        <taxon>Chordata</taxon>
        <taxon>Craniata</taxon>
        <taxon>Vertebrata</taxon>
        <taxon>Euteleostomi</taxon>
        <taxon>Amphibia</taxon>
        <taxon>Batrachia</taxon>
        <taxon>Anura</taxon>
        <taxon>Neobatrachia</taxon>
        <taxon>Hyloidea</taxon>
        <taxon>Dendrobatidae</taxon>
        <taxon>Dendrobatinae</taxon>
        <taxon>Ranitomeya</taxon>
    </lineage>
</organism>
<evidence type="ECO:0000256" key="4">
    <source>
        <dbReference type="ARBA" id="ARBA00022729"/>
    </source>
</evidence>
<dbReference type="InterPro" id="IPR000933">
    <property type="entry name" value="Glyco_hydro_29"/>
</dbReference>
<dbReference type="SMART" id="SM00812">
    <property type="entry name" value="Alpha_L_fucos"/>
    <property type="match status" value="1"/>
</dbReference>
<evidence type="ECO:0000256" key="7">
    <source>
        <dbReference type="SAM" id="SignalP"/>
    </source>
</evidence>
<reference evidence="9" key="1">
    <citation type="submission" date="2023-07" db="EMBL/GenBank/DDBJ databases">
        <authorList>
            <person name="Stuckert A."/>
        </authorList>
    </citation>
    <scope>NUCLEOTIDE SEQUENCE</scope>
</reference>
<evidence type="ECO:0000256" key="2">
    <source>
        <dbReference type="ARBA" id="ARBA00007951"/>
    </source>
</evidence>
<accession>A0ABN9LL74</accession>
<proteinExistence type="inferred from homology"/>
<keyword evidence="10" id="KW-1185">Reference proteome</keyword>
<comment type="function">
    <text evidence="1">Alpha-L-fucosidase is responsible for hydrolyzing the alpha-1,6-linked fucose joined to the reducing-end N-acetylglucosamine of the carbohydrate moieties of glycoproteins.</text>
</comment>
<keyword evidence="4 7" id="KW-0732">Signal</keyword>
<evidence type="ECO:0000256" key="3">
    <source>
        <dbReference type="ARBA" id="ARBA00012662"/>
    </source>
</evidence>
<comment type="similarity">
    <text evidence="2">Belongs to the glycosyl hydrolase 29 family.</text>
</comment>
<dbReference type="PRINTS" id="PR00741">
    <property type="entry name" value="GLHYDRLASE29"/>
</dbReference>
<evidence type="ECO:0000256" key="5">
    <source>
        <dbReference type="ARBA" id="ARBA00022801"/>
    </source>
</evidence>
<dbReference type="Gene3D" id="3.20.20.80">
    <property type="entry name" value="Glycosidases"/>
    <property type="match status" value="1"/>
</dbReference>
<keyword evidence="5" id="KW-0378">Hydrolase</keyword>
<evidence type="ECO:0000313" key="10">
    <source>
        <dbReference type="Proteomes" id="UP001176940"/>
    </source>
</evidence>
<name>A0ABN9LL74_9NEOB</name>
<feature type="signal peptide" evidence="7">
    <location>
        <begin position="1"/>
        <end position="18"/>
    </location>
</feature>
<dbReference type="EMBL" id="CAUEEQ010023030">
    <property type="protein sequence ID" value="CAJ0944797.1"/>
    <property type="molecule type" value="Genomic_DNA"/>
</dbReference>
<evidence type="ECO:0000256" key="6">
    <source>
        <dbReference type="ARBA" id="ARBA00023295"/>
    </source>
</evidence>
<dbReference type="InterPro" id="IPR057739">
    <property type="entry name" value="Glyco_hydro_29_N"/>
</dbReference>
<dbReference type="Pfam" id="PF01120">
    <property type="entry name" value="Alpha_L_fucos"/>
    <property type="match status" value="2"/>
</dbReference>
<evidence type="ECO:0000259" key="8">
    <source>
        <dbReference type="Pfam" id="PF01120"/>
    </source>
</evidence>
<dbReference type="InterPro" id="IPR017853">
    <property type="entry name" value="GH"/>
</dbReference>
<feature type="domain" description="Glycoside hydrolase family 29 N-terminal" evidence="8">
    <location>
        <begin position="217"/>
        <end position="327"/>
    </location>
</feature>
<dbReference type="PANTHER" id="PTHR10030:SF45">
    <property type="entry name" value="PLASMA ALPHA-L-FUCOSIDASE"/>
    <property type="match status" value="1"/>
</dbReference>
<sequence length="348" mass="40221">MLPLLAALLLVPAQLGAARVTYEPTWESLDARPIPDWFDGVKFGIFIHWGVFSVPSFGSEWFWWYWQGQKSEPYVKFMSNNYPPGFRYEDFGPQFTAEFYDPLQWANILKESGAKYVVLTSKHHEGYTLWGSKFSWNWNSMDVGSKRDLVGELADAIRRNTDLHFGLYHSLFEWFNPLFLTDKQNAFQTPSKSLPELYEIVLKYKPEIVWSDGDVKDVVVTNDRWGTGCMCKHGGFYTCSDRYNPGHLLPHKWENCMTIDKRSWGYRRNALISELLTIEELVKELVETVSCGGNLLMNIGPTHDGRIPVVFEERLKQMGKWLKVNGEAIYSTKPWRAQNDSITSGVWG</sequence>
<protein>
    <recommendedName>
        <fullName evidence="3">alpha-L-fucosidase</fullName>
        <ecNumber evidence="3">3.2.1.51</ecNumber>
    </recommendedName>
</protein>
<comment type="caution">
    <text evidence="9">The sequence shown here is derived from an EMBL/GenBank/DDBJ whole genome shotgun (WGS) entry which is preliminary data.</text>
</comment>